<evidence type="ECO:0000313" key="4">
    <source>
        <dbReference type="WBParaSite" id="HPBE_0000151801-mRNA-1"/>
    </source>
</evidence>
<dbReference type="Pfam" id="PF15787">
    <property type="entry name" value="DUF4704"/>
    <property type="match status" value="1"/>
</dbReference>
<dbReference type="WBParaSite" id="HPBE_0000151801-mRNA-1">
    <property type="protein sequence ID" value="HPBE_0000151801-mRNA-1"/>
    <property type="gene ID" value="HPBE_0000151801"/>
</dbReference>
<dbReference type="GO" id="GO:0005829">
    <property type="term" value="C:cytosol"/>
    <property type="evidence" value="ECO:0007669"/>
    <property type="project" value="TreeGrafter"/>
</dbReference>
<dbReference type="GO" id="GO:0019901">
    <property type="term" value="F:protein kinase binding"/>
    <property type="evidence" value="ECO:0007669"/>
    <property type="project" value="TreeGrafter"/>
</dbReference>
<protein>
    <submittedName>
        <fullName evidence="4">DUF4704 domain-containing protein</fullName>
    </submittedName>
</protein>
<dbReference type="GO" id="GO:0016020">
    <property type="term" value="C:membrane"/>
    <property type="evidence" value="ECO:0007669"/>
    <property type="project" value="TreeGrafter"/>
</dbReference>
<reference evidence="2 3" key="1">
    <citation type="submission" date="2018-11" db="EMBL/GenBank/DDBJ databases">
        <authorList>
            <consortium name="Pathogen Informatics"/>
        </authorList>
    </citation>
    <scope>NUCLEOTIDE SEQUENCE [LARGE SCALE GENOMIC DNA]</scope>
</reference>
<dbReference type="AlphaFoldDB" id="A0A183F5S6"/>
<reference evidence="4" key="2">
    <citation type="submission" date="2019-09" db="UniProtKB">
        <authorList>
            <consortium name="WormBaseParasite"/>
        </authorList>
    </citation>
    <scope>IDENTIFICATION</scope>
</reference>
<dbReference type="SUPFAM" id="SSF49899">
    <property type="entry name" value="Concanavalin A-like lectins/glucanases"/>
    <property type="match status" value="1"/>
</dbReference>
<keyword evidence="3" id="KW-1185">Reference proteome</keyword>
<gene>
    <name evidence="2" type="ORF">HPBE_LOCUS1519</name>
</gene>
<dbReference type="InterPro" id="IPR031570">
    <property type="entry name" value="NBEA/BDCP_DUF4704"/>
</dbReference>
<feature type="domain" description="DUF4704" evidence="1">
    <location>
        <begin position="278"/>
        <end position="558"/>
    </location>
</feature>
<organism evidence="3 4">
    <name type="scientific">Heligmosomoides polygyrus</name>
    <name type="common">Parasitic roundworm</name>
    <dbReference type="NCBI Taxonomy" id="6339"/>
    <lineage>
        <taxon>Eukaryota</taxon>
        <taxon>Metazoa</taxon>
        <taxon>Ecdysozoa</taxon>
        <taxon>Nematoda</taxon>
        <taxon>Chromadorea</taxon>
        <taxon>Rhabditida</taxon>
        <taxon>Rhabditina</taxon>
        <taxon>Rhabditomorpha</taxon>
        <taxon>Strongyloidea</taxon>
        <taxon>Heligmosomidae</taxon>
        <taxon>Heligmosomoides</taxon>
    </lineage>
</organism>
<dbReference type="InterPro" id="IPR013320">
    <property type="entry name" value="ConA-like_dom_sf"/>
</dbReference>
<dbReference type="GO" id="GO:0008104">
    <property type="term" value="P:intracellular protein localization"/>
    <property type="evidence" value="ECO:0007669"/>
    <property type="project" value="TreeGrafter"/>
</dbReference>
<sequence>MDPMSSVLFEKERPFLYCFRSSKSIGYSCHFMGNALVVTAEKAKGKVVTRCTKGIIVPPFSKFPCQSGWTFSTWLRMDPMSSVLFEKERPFLYCFRSSKSIGYSCHFMGNALVVTAEKAKGKVVTRCTKKELTPRKWHHIAISHSYSRWGRSEIRFYFDGELSETAEINWAVSTTEQFDRCSIGVSPEGDPDTSFCGQMGAVYLFADSLSLEQANSLFCLGPAYQSYFVHDSGSTLPEGYKKHLFDGRLSSVLVMAYCPKNCHGQLCLNSPSKVPSAYFVQVPHAVMKEGVEVITTHSIHSSLQSVGGIQILLPLFSQLDLPCEDGSAMDGDMCSTLLSLIALLLSSSQTIQQQLYHSKGFLIIGHALQKSSSKHITMKVAEQVIDMAKFLLRCSSGGPLIKQLFEHIMFNPKLWINSEPTVQVHLYNYLATDFLGNSNFHHIIRQVATFGEMCHALKFYYWVTLPKQPSAYQASFLCQFKNLNFIFVSSSECEPLLQVEPRSESFPSEDVVAIRGSILVFLNRLILLSASSSSNQEAIREQEIHQLMNFVATVHEAVALVFKLLSSPNQLIRIPALKMFGFYLQRSTLKRKTESVTARHLYTLITERLLIHADYLTLPTYIVLFEILTEQMTPELAYAKKEAASPEWRFENPMMLKVIANLITQSTESNELMRVKKAFLLDMINMCREGKDNRRTILQMSVWQEWLISISYVFPKTEAEMEITELVYEMFAILLHHAIRYEYGGWRVWVDTLAIAHSKVHMFF</sequence>
<dbReference type="PANTHER" id="PTHR13743:SF162">
    <property type="entry name" value="NEUROBEACHIN"/>
    <property type="match status" value="1"/>
</dbReference>
<dbReference type="PANTHER" id="PTHR13743">
    <property type="entry name" value="BEIGE/BEACH-RELATED"/>
    <property type="match status" value="1"/>
</dbReference>
<dbReference type="InterPro" id="IPR050865">
    <property type="entry name" value="BEACH_Domain"/>
</dbReference>
<dbReference type="OrthoDB" id="26681at2759"/>
<name>A0A183F5S6_HELPZ</name>
<proteinExistence type="predicted"/>
<evidence type="ECO:0000313" key="2">
    <source>
        <dbReference type="EMBL" id="VDO19901.1"/>
    </source>
</evidence>
<evidence type="ECO:0000259" key="1">
    <source>
        <dbReference type="Pfam" id="PF15787"/>
    </source>
</evidence>
<dbReference type="Gene3D" id="2.60.120.200">
    <property type="match status" value="1"/>
</dbReference>
<accession>A0A3P7TFP3</accession>
<accession>A0A183F5S6</accession>
<dbReference type="Proteomes" id="UP000050761">
    <property type="component" value="Unassembled WGS sequence"/>
</dbReference>
<evidence type="ECO:0000313" key="3">
    <source>
        <dbReference type="Proteomes" id="UP000050761"/>
    </source>
</evidence>
<dbReference type="EMBL" id="UZAH01001688">
    <property type="protein sequence ID" value="VDO19901.1"/>
    <property type="molecule type" value="Genomic_DNA"/>
</dbReference>
<dbReference type="Pfam" id="PF13385">
    <property type="entry name" value="Laminin_G_3"/>
    <property type="match status" value="1"/>
</dbReference>